<dbReference type="EMBL" id="ML978154">
    <property type="protein sequence ID" value="KAF2036672.1"/>
    <property type="molecule type" value="Genomic_DNA"/>
</dbReference>
<keyword evidence="2" id="KW-1185">Reference proteome</keyword>
<dbReference type="Gene3D" id="3.90.640.10">
    <property type="entry name" value="Actin, Chain A, domain 4"/>
    <property type="match status" value="1"/>
</dbReference>
<evidence type="ECO:0000313" key="2">
    <source>
        <dbReference type="Proteomes" id="UP000799777"/>
    </source>
</evidence>
<dbReference type="Gene3D" id="3.30.420.40">
    <property type="match status" value="2"/>
</dbReference>
<dbReference type="AlphaFoldDB" id="A0A9P4HMG2"/>
<accession>A0A9P4HMG2</accession>
<protein>
    <submittedName>
        <fullName evidence="1">Hsp70 family protein</fullName>
    </submittedName>
</protein>
<reference evidence="1" key="1">
    <citation type="journal article" date="2020" name="Stud. Mycol.">
        <title>101 Dothideomycetes genomes: a test case for predicting lifestyles and emergence of pathogens.</title>
        <authorList>
            <person name="Haridas S."/>
            <person name="Albert R."/>
            <person name="Binder M."/>
            <person name="Bloem J."/>
            <person name="Labutti K."/>
            <person name="Salamov A."/>
            <person name="Andreopoulos B."/>
            <person name="Baker S."/>
            <person name="Barry K."/>
            <person name="Bills G."/>
            <person name="Bluhm B."/>
            <person name="Cannon C."/>
            <person name="Castanera R."/>
            <person name="Culley D."/>
            <person name="Daum C."/>
            <person name="Ezra D."/>
            <person name="Gonzalez J."/>
            <person name="Henrissat B."/>
            <person name="Kuo A."/>
            <person name="Liang C."/>
            <person name="Lipzen A."/>
            <person name="Lutzoni F."/>
            <person name="Magnuson J."/>
            <person name="Mondo S."/>
            <person name="Nolan M."/>
            <person name="Ohm R."/>
            <person name="Pangilinan J."/>
            <person name="Park H.-J."/>
            <person name="Ramirez L."/>
            <person name="Alfaro M."/>
            <person name="Sun H."/>
            <person name="Tritt A."/>
            <person name="Yoshinaga Y."/>
            <person name="Zwiers L.-H."/>
            <person name="Turgeon B."/>
            <person name="Goodwin S."/>
            <person name="Spatafora J."/>
            <person name="Crous P."/>
            <person name="Grigoriev I."/>
        </authorList>
    </citation>
    <scope>NUCLEOTIDE SEQUENCE</scope>
    <source>
        <strain evidence="1">CBS 110217</strain>
    </source>
</reference>
<gene>
    <name evidence="1" type="ORF">EK21DRAFT_51697</name>
</gene>
<dbReference type="PANTHER" id="PTHR14187:SF82">
    <property type="entry name" value="FAMILY CHAPERONE, PUTATIVE (AFU_ORTHOLOGUE AFUA_7G08575)-RELATED"/>
    <property type="match status" value="1"/>
</dbReference>
<name>A0A9P4HMG2_9PLEO</name>
<organism evidence="1 2">
    <name type="scientific">Setomelanomma holmii</name>
    <dbReference type="NCBI Taxonomy" id="210430"/>
    <lineage>
        <taxon>Eukaryota</taxon>
        <taxon>Fungi</taxon>
        <taxon>Dikarya</taxon>
        <taxon>Ascomycota</taxon>
        <taxon>Pezizomycotina</taxon>
        <taxon>Dothideomycetes</taxon>
        <taxon>Pleosporomycetidae</taxon>
        <taxon>Pleosporales</taxon>
        <taxon>Pleosporineae</taxon>
        <taxon>Phaeosphaeriaceae</taxon>
        <taxon>Setomelanomma</taxon>
    </lineage>
</organism>
<dbReference type="CDD" id="cd10170">
    <property type="entry name" value="ASKHA_NBD_HSP70"/>
    <property type="match status" value="1"/>
</dbReference>
<evidence type="ECO:0000313" key="1">
    <source>
        <dbReference type="EMBL" id="KAF2036672.1"/>
    </source>
</evidence>
<dbReference type="OrthoDB" id="2963168at2759"/>
<dbReference type="PANTHER" id="PTHR14187">
    <property type="entry name" value="ALPHA KINASE/ELONGATION FACTOR 2 KINASE"/>
    <property type="match status" value="1"/>
</dbReference>
<dbReference type="Proteomes" id="UP000799777">
    <property type="component" value="Unassembled WGS sequence"/>
</dbReference>
<dbReference type="InterPro" id="IPR043129">
    <property type="entry name" value="ATPase_NBD"/>
</dbReference>
<proteinExistence type="predicted"/>
<sequence length="587" mass="64867">MRRSHIVIAADFGTTYSGIAICEISDDGAQGNPIHVIQNWPSCHTKIGTKEKVPSEIAYLKTGIEWGSNIPPNEGRYMWMKLQLDRQQSGEAAKIVRELATAVVGPRRHPVDIIADFLRCVKEHVVKNLDEMYGAGLWRTLPIVFVMTVPAVWSDLAKTRTKTALDQAGFNTKEFPQLVQTLTITEPEAAAIFTIKTLRGGAHDDQLAIGDGFVVCDMGGGTVDLISYRVAGLQPTVVEEATVGNGDQCGSTFVDRAFIQWLEDKLGLDNFIQLAGCHAKDVPHTQLSQRLGRILGDFVMESKTGFSGKQHSFLRLPHPLGSLPDDDEKGIQDGEIKVTPTDMKELFANPIKRTCELIEEQLEQAACYGDIEIKVRSFAESAYVYSEIKAFAEGKGIIAIRPAYAWSAVVRGAAAKGLEVDGDALVLNRKCRRHYGTPSSKVFIPGLHSERESYIDEHDSVKRANNCMSWLIKKGQNLATSSSACTKLVFSQDFWSGEYRETTAELKASESDVAPIKSYDWAISHVASLKVDLSDVPDDQFIKRLSPNGRWYYRLSFNVEISVQSSLEFSVTVNGKKYGTVTANYEA</sequence>
<comment type="caution">
    <text evidence="1">The sequence shown here is derived from an EMBL/GenBank/DDBJ whole genome shotgun (WGS) entry which is preliminary data.</text>
</comment>
<dbReference type="SUPFAM" id="SSF53067">
    <property type="entry name" value="Actin-like ATPase domain"/>
    <property type="match status" value="2"/>
</dbReference>